<protein>
    <submittedName>
        <fullName evidence="3">Uncharacterized protein</fullName>
    </submittedName>
</protein>
<keyword evidence="4" id="KW-1185">Reference proteome</keyword>
<keyword evidence="2" id="KW-0812">Transmembrane</keyword>
<gene>
    <name evidence="3" type="ORF">E2C01_089995</name>
</gene>
<organism evidence="3 4">
    <name type="scientific">Portunus trituberculatus</name>
    <name type="common">Swimming crab</name>
    <name type="synonym">Neptunus trituberculatus</name>
    <dbReference type="NCBI Taxonomy" id="210409"/>
    <lineage>
        <taxon>Eukaryota</taxon>
        <taxon>Metazoa</taxon>
        <taxon>Ecdysozoa</taxon>
        <taxon>Arthropoda</taxon>
        <taxon>Crustacea</taxon>
        <taxon>Multicrustacea</taxon>
        <taxon>Malacostraca</taxon>
        <taxon>Eumalacostraca</taxon>
        <taxon>Eucarida</taxon>
        <taxon>Decapoda</taxon>
        <taxon>Pleocyemata</taxon>
        <taxon>Brachyura</taxon>
        <taxon>Eubrachyura</taxon>
        <taxon>Portunoidea</taxon>
        <taxon>Portunidae</taxon>
        <taxon>Portuninae</taxon>
        <taxon>Portunus</taxon>
    </lineage>
</organism>
<reference evidence="3 4" key="1">
    <citation type="submission" date="2019-05" db="EMBL/GenBank/DDBJ databases">
        <title>Another draft genome of Portunus trituberculatus and its Hox gene families provides insights of decapod evolution.</title>
        <authorList>
            <person name="Jeong J.-H."/>
            <person name="Song I."/>
            <person name="Kim S."/>
            <person name="Choi T."/>
            <person name="Kim D."/>
            <person name="Ryu S."/>
            <person name="Kim W."/>
        </authorList>
    </citation>
    <scope>NUCLEOTIDE SEQUENCE [LARGE SCALE GENOMIC DNA]</scope>
    <source>
        <tissue evidence="3">Muscle</tissue>
    </source>
</reference>
<feature type="compositionally biased region" description="Low complexity" evidence="1">
    <location>
        <begin position="18"/>
        <end position="27"/>
    </location>
</feature>
<evidence type="ECO:0000256" key="1">
    <source>
        <dbReference type="SAM" id="MobiDB-lite"/>
    </source>
</evidence>
<feature type="compositionally biased region" description="Pro residues" evidence="1">
    <location>
        <begin position="42"/>
        <end position="52"/>
    </location>
</feature>
<dbReference type="Proteomes" id="UP000324222">
    <property type="component" value="Unassembled WGS sequence"/>
</dbReference>
<evidence type="ECO:0000313" key="4">
    <source>
        <dbReference type="Proteomes" id="UP000324222"/>
    </source>
</evidence>
<name>A0A5B7JJ36_PORTR</name>
<dbReference type="EMBL" id="VSRR010099950">
    <property type="protein sequence ID" value="MPC94809.1"/>
    <property type="molecule type" value="Genomic_DNA"/>
</dbReference>
<feature type="transmembrane region" description="Helical" evidence="2">
    <location>
        <begin position="125"/>
        <end position="147"/>
    </location>
</feature>
<evidence type="ECO:0000256" key="2">
    <source>
        <dbReference type="SAM" id="Phobius"/>
    </source>
</evidence>
<dbReference type="AlphaFoldDB" id="A0A5B7JJ36"/>
<sequence>MSTHPPNPDPDPPHSPHAPHTSRPTTTCTYKEPHSTASSSSPCPPEAHPWPTPASLLQATRHNREGHHPQQCMSARRPTHRITPTHLPFFPSPSTYLPFRLSVSASFLCFHFFLFIYFSSFSFSVYFVLFCFHFFFFLFFLCIFLFYSCLSPNI</sequence>
<accession>A0A5B7JJ36</accession>
<comment type="caution">
    <text evidence="3">The sequence shown here is derived from an EMBL/GenBank/DDBJ whole genome shotgun (WGS) entry which is preliminary data.</text>
</comment>
<keyword evidence="2" id="KW-1133">Transmembrane helix</keyword>
<keyword evidence="2" id="KW-0472">Membrane</keyword>
<evidence type="ECO:0000313" key="3">
    <source>
        <dbReference type="EMBL" id="MPC94809.1"/>
    </source>
</evidence>
<feature type="region of interest" description="Disordered" evidence="1">
    <location>
        <begin position="1"/>
        <end position="61"/>
    </location>
</feature>
<feature type="transmembrane region" description="Helical" evidence="2">
    <location>
        <begin position="97"/>
        <end position="118"/>
    </location>
</feature>
<feature type="compositionally biased region" description="Pro residues" evidence="1">
    <location>
        <begin position="1"/>
        <end position="16"/>
    </location>
</feature>
<proteinExistence type="predicted"/>